<proteinExistence type="predicted"/>
<reference evidence="2 3" key="1">
    <citation type="submission" date="2019-07" db="EMBL/GenBank/DDBJ databases">
        <title>Genomic Encyclopedia of Archaeal and Bacterial Type Strains, Phase II (KMG-II): from individual species to whole genera.</title>
        <authorList>
            <person name="Goeker M."/>
        </authorList>
    </citation>
    <scope>NUCLEOTIDE SEQUENCE [LARGE SCALE GENOMIC DNA]</scope>
    <source>
        <strain evidence="2 3">DSM 18850</strain>
    </source>
</reference>
<dbReference type="RefSeq" id="WP_246155147.1">
    <property type="nucleotide sequence ID" value="NZ_VNHX01000026.1"/>
</dbReference>
<dbReference type="AlphaFoldDB" id="A0A5S5D5Y9"/>
<dbReference type="EMBL" id="VNHX01000026">
    <property type="protein sequence ID" value="TYP90059.1"/>
    <property type="molecule type" value="Genomic_DNA"/>
</dbReference>
<protein>
    <recommendedName>
        <fullName evidence="4">Chorismate mutase</fullName>
    </recommendedName>
</protein>
<name>A0A5S5D5Y9_9SPHI</name>
<organism evidence="2 3">
    <name type="scientific">Sphingobacterium allocomposti</name>
    <dbReference type="NCBI Taxonomy" id="415956"/>
    <lineage>
        <taxon>Bacteria</taxon>
        <taxon>Pseudomonadati</taxon>
        <taxon>Bacteroidota</taxon>
        <taxon>Sphingobacteriia</taxon>
        <taxon>Sphingobacteriales</taxon>
        <taxon>Sphingobacteriaceae</taxon>
        <taxon>Sphingobacterium</taxon>
    </lineage>
</organism>
<evidence type="ECO:0008006" key="4">
    <source>
        <dbReference type="Google" id="ProtNLM"/>
    </source>
</evidence>
<keyword evidence="3" id="KW-1185">Reference proteome</keyword>
<evidence type="ECO:0000256" key="1">
    <source>
        <dbReference type="SAM" id="MobiDB-lite"/>
    </source>
</evidence>
<evidence type="ECO:0000313" key="2">
    <source>
        <dbReference type="EMBL" id="TYP90059.1"/>
    </source>
</evidence>
<evidence type="ECO:0000313" key="3">
    <source>
        <dbReference type="Proteomes" id="UP000325105"/>
    </source>
</evidence>
<dbReference type="Proteomes" id="UP000325105">
    <property type="component" value="Unassembled WGS sequence"/>
</dbReference>
<sequence>MIRPLEYCETVSHVNASIDTIDHRILELIALRETFIRKRKELAESSRTELGANIPPTSATLYGPSTPLNYAQAERQFRDILEKQLKDQQHDSHEQ</sequence>
<feature type="region of interest" description="Disordered" evidence="1">
    <location>
        <begin position="44"/>
        <end position="65"/>
    </location>
</feature>
<gene>
    <name evidence="2" type="ORF">BC792_12655</name>
</gene>
<accession>A0A5S5D5Y9</accession>
<comment type="caution">
    <text evidence="2">The sequence shown here is derived from an EMBL/GenBank/DDBJ whole genome shotgun (WGS) entry which is preliminary data.</text>
</comment>